<dbReference type="GO" id="GO:1902969">
    <property type="term" value="P:mitotic DNA replication"/>
    <property type="evidence" value="ECO:0007669"/>
    <property type="project" value="TreeGrafter"/>
</dbReference>
<dbReference type="GO" id="GO:0031261">
    <property type="term" value="C:DNA replication preinitiation complex"/>
    <property type="evidence" value="ECO:0007669"/>
    <property type="project" value="UniProtKB-ARBA"/>
</dbReference>
<feature type="compositionally biased region" description="Low complexity" evidence="16">
    <location>
        <begin position="7"/>
        <end position="28"/>
    </location>
</feature>
<dbReference type="InterPro" id="IPR018525">
    <property type="entry name" value="MCM_CS"/>
</dbReference>
<dbReference type="PROSITE" id="PS50051">
    <property type="entry name" value="MCM_2"/>
    <property type="match status" value="1"/>
</dbReference>
<dbReference type="InterPro" id="IPR027925">
    <property type="entry name" value="MCM_N"/>
</dbReference>
<keyword evidence="9 15" id="KW-0238">DNA-binding</keyword>
<evidence type="ECO:0000256" key="12">
    <source>
        <dbReference type="ARBA" id="ARBA00073751"/>
    </source>
</evidence>
<evidence type="ECO:0000259" key="17">
    <source>
        <dbReference type="PROSITE" id="PS50051"/>
    </source>
</evidence>
<dbReference type="SMART" id="SM01140">
    <property type="entry name" value="Drf_GBD"/>
    <property type="match status" value="1"/>
</dbReference>
<dbReference type="GO" id="GO:0016787">
    <property type="term" value="F:hydrolase activity"/>
    <property type="evidence" value="ECO:0007669"/>
    <property type="project" value="UniProtKB-KW"/>
</dbReference>
<dbReference type="EC" id="3.6.4.12" evidence="3"/>
<feature type="region of interest" description="Disordered" evidence="16">
    <location>
        <begin position="1237"/>
        <end position="1285"/>
    </location>
</feature>
<dbReference type="Pfam" id="PF06367">
    <property type="entry name" value="Drf_FH3"/>
    <property type="match status" value="1"/>
</dbReference>
<dbReference type="InterPro" id="IPR041562">
    <property type="entry name" value="MCM_lid"/>
</dbReference>
<proteinExistence type="inferred from homology"/>
<dbReference type="GO" id="GO:0031267">
    <property type="term" value="F:small GTPase binding"/>
    <property type="evidence" value="ECO:0007669"/>
    <property type="project" value="InterPro"/>
</dbReference>
<dbReference type="InterPro" id="IPR010473">
    <property type="entry name" value="GTPase-bd"/>
</dbReference>
<organism evidence="19 20">
    <name type="scientific">Bondarzewia mesenterica</name>
    <dbReference type="NCBI Taxonomy" id="1095465"/>
    <lineage>
        <taxon>Eukaryota</taxon>
        <taxon>Fungi</taxon>
        <taxon>Dikarya</taxon>
        <taxon>Basidiomycota</taxon>
        <taxon>Agaricomycotina</taxon>
        <taxon>Agaricomycetes</taxon>
        <taxon>Russulales</taxon>
        <taxon>Bondarzewiaceae</taxon>
        <taxon>Bondarzewia</taxon>
    </lineage>
</organism>
<dbReference type="GO" id="GO:0005656">
    <property type="term" value="C:nuclear pre-replicative complex"/>
    <property type="evidence" value="ECO:0007669"/>
    <property type="project" value="UniProtKB-ARBA"/>
</dbReference>
<evidence type="ECO:0000256" key="8">
    <source>
        <dbReference type="ARBA" id="ARBA00022840"/>
    </source>
</evidence>
<dbReference type="InterPro" id="IPR027417">
    <property type="entry name" value="P-loop_NTPase"/>
</dbReference>
<accession>A0A4S4M2W5</accession>
<dbReference type="SMART" id="SM00350">
    <property type="entry name" value="MCM"/>
    <property type="match status" value="1"/>
</dbReference>
<evidence type="ECO:0000256" key="1">
    <source>
        <dbReference type="ARBA" id="ARBA00004123"/>
    </source>
</evidence>
<dbReference type="GO" id="GO:0030036">
    <property type="term" value="P:actin cytoskeleton organization"/>
    <property type="evidence" value="ECO:0007669"/>
    <property type="project" value="InterPro"/>
</dbReference>
<evidence type="ECO:0000256" key="9">
    <source>
        <dbReference type="ARBA" id="ARBA00023125"/>
    </source>
</evidence>
<evidence type="ECO:0000256" key="14">
    <source>
        <dbReference type="ARBA" id="ARBA00078178"/>
    </source>
</evidence>
<dbReference type="GO" id="GO:0005524">
    <property type="term" value="F:ATP binding"/>
    <property type="evidence" value="ECO:0007669"/>
    <property type="project" value="UniProtKB-KW"/>
</dbReference>
<dbReference type="InterPro" id="IPR012340">
    <property type="entry name" value="NA-bd_OB-fold"/>
</dbReference>
<evidence type="ECO:0000256" key="11">
    <source>
        <dbReference type="ARBA" id="ARBA00023306"/>
    </source>
</evidence>
<dbReference type="GO" id="GO:0042555">
    <property type="term" value="C:MCM complex"/>
    <property type="evidence" value="ECO:0007669"/>
    <property type="project" value="InterPro"/>
</dbReference>
<feature type="non-terminal residue" evidence="19">
    <location>
        <position position="2100"/>
    </location>
</feature>
<dbReference type="PANTHER" id="PTHR11630">
    <property type="entry name" value="DNA REPLICATION LICENSING FACTOR MCM FAMILY MEMBER"/>
    <property type="match status" value="1"/>
</dbReference>
<feature type="region of interest" description="Disordered" evidence="16">
    <location>
        <begin position="1921"/>
        <end position="1945"/>
    </location>
</feature>
<dbReference type="SMART" id="SM01139">
    <property type="entry name" value="Drf_FH3"/>
    <property type="match status" value="1"/>
</dbReference>
<dbReference type="GO" id="GO:1990518">
    <property type="term" value="F:single-stranded 3'-5' DNA helicase activity"/>
    <property type="evidence" value="ECO:0007669"/>
    <property type="project" value="TreeGrafter"/>
</dbReference>
<dbReference type="SUPFAM" id="SSF50249">
    <property type="entry name" value="Nucleic acid-binding proteins"/>
    <property type="match status" value="1"/>
</dbReference>
<feature type="compositionally biased region" description="Polar residues" evidence="16">
    <location>
        <begin position="1921"/>
        <end position="1933"/>
    </location>
</feature>
<evidence type="ECO:0000313" key="20">
    <source>
        <dbReference type="Proteomes" id="UP000310158"/>
    </source>
</evidence>
<keyword evidence="4" id="KW-0235">DNA replication</keyword>
<dbReference type="PROSITE" id="PS00847">
    <property type="entry name" value="MCM_1"/>
    <property type="match status" value="1"/>
</dbReference>
<feature type="compositionally biased region" description="Polar residues" evidence="16">
    <location>
        <begin position="1270"/>
        <end position="1281"/>
    </location>
</feature>
<evidence type="ECO:0000256" key="6">
    <source>
        <dbReference type="ARBA" id="ARBA00022801"/>
    </source>
</evidence>
<dbReference type="CDD" id="cd17757">
    <property type="entry name" value="MCM6"/>
    <property type="match status" value="1"/>
</dbReference>
<feature type="region of interest" description="Disordered" evidence="16">
    <location>
        <begin position="1302"/>
        <end position="1353"/>
    </location>
</feature>
<comment type="subcellular location">
    <subcellularLocation>
        <location evidence="1">Nucleus</location>
    </subcellularLocation>
</comment>
<dbReference type="InterPro" id="IPR016024">
    <property type="entry name" value="ARM-type_fold"/>
</dbReference>
<dbReference type="InterPro" id="IPR031327">
    <property type="entry name" value="MCM"/>
</dbReference>
<sequence>MDSDRISSPPQLRSSLPPSSAPMPSSTPNRQSAPRQTADALTFGDDEADQAREDDDQNTRRRRRPRGQQMNGDVPIVKDAVGESVAEAFETFLRTFTEEITLADTPGSDGGVQTDGELIYIEQIHTMREYELTTLYVDYSHLLQKDDVLADAIQKQYYRFLPYLRRALQNLVAQYEPEYLKINPTAAATDSVNLQSREFSIAFYHLPLVSAIRDLRTDKIGTLMSISGTVTRTSEVRPELLFGSFICEVCGGLVNEIEQQFKYTEPNLCPNPTCNNRHAWQLQIDSSKFTDWQKVRIQENPSEIPTGSMPRSLDVILRSELVERAKAGDKCVFTGTFIVVPDVSQLGLPGGNKAELTREANRGGMNGAASAVGGSGVTGLKTLGVRDLQYKTAFLACMVHDADGRGATNVRGEGDEGDEDGQAFARSLTEQEFEELKRMIESDHIYSRLVESIAPTVYGHDIVKKGLLLQLMGGVHKQTQEGMHLRGDVNICIVGDPSTSKSQFLKYICSFLPRAVYTSGKASTAAGLTAAVVKDEETGDFTIEAGALMLADNGICAIDEFDKMDISDQVAIHEAMEQQTISIAKAGIHATLNARTSILAAANPIGGRYDRKKTLRSNLAMTAPIMSRFDLFFVVLDECDEKTDLNIAKHIVNVHRFQDEAIHPEFSTEALQRYIRYARTFNPKLTPEAADVLVEKYRILRQDDVSGAGRNSYRITVRQLESMIRLSEAIARANCTSEITPAFVREAYSLLRQSIIHVEQDDIDFDEEELEGERDGDTRPRATEDDSQDVEMSGIETTEPTEEYESAGLDASGAASPQPHSPTSRAQSMVAEDAPKPPPKRRMVITHDKYVTLQSLIVLRLTEVERDTGRGVDKDELIDWYLEKKEDEIQDVEELEYEKELITKVLKKLVKDNFLIQITGDVQNSLPSMEESSGQAGDMRVFYMTLIEPSFSATHASLFSDLAVRLGPLRRICSRILGLLALQILSRLGGRAAHPTMPSNTLIVPAVLPSGSLHFATIAHDGTIQDVINTLTALDEVMQEILGDLLSHDWGIQKLRKEHNGRQWGEEELEALGDGLLDPSIQVAPLIDSMPSEPSLQRQFSSFELTSHLHAPAIRLVSLHPALSLTLSFFRVPEIHDEFKYRCFVSRSSTVQELITSVVEELGLTKSLPVPGGGALQYHLEEVWMEDDMEKLTRLPGHSVVSFLLDSSTRPSPFTSKARRGFRFVVPDEWYRRSKSRTVSSVSLEPSESTMKLVQEMHRSEESEGEGTAKQKNPAHTSAMNGQFDWRGSMSQSRLSSMFEGWLRPATPTSPTKVDVPSVSEPRLVRHSSNETGTGSAGEDADESTGELDPGDFEHMLDELGLKGPQRDAMYNLPLDRKKYLFTQHQQFRTASLSRARAATINQPSSPATYGPSSAANFLPRLVPQMTGETGSIMKRLSMSWGAAPNAPAVTTPTRNSGEFTGISKGKAVSQFNKVMDEVQPLQPQITGGRWSSWWTSSGGDKGATWSRGQAKEAQTPEWYVDGIRNGKSTNTRLVKHLISLRVHLSTANLAWINDFVGSEDGLQVLGNVLAGLVAKGGKRKLLSDIEETVLLEVIKCFRVLLNTEAGFDQVLSSPMIVTHIAYSLHNSSHKLRSLVSDLLAAICILSLPDGHKAVLAAISDYRVAFNEVFRFEDLIASLRLPETDADATGGEFGPRSEDDGVWEARTASMVLVNALTNCPESLEERILLREEFGRRGLNEVIVTLRYVKPPENLVTQLDVYTEEKFEDEEDMRERALSLMKRGHERTSSDSEVALEELVRLSKPHIDIYPKIIDILKGYITILQRETTLQAKVQLITLTAAFMERAADTDDLDKNWLGFLRDFVASVHHITGQSIDIPQTPEGDSGVTIEQEMEALRDRVEELDKERSALQVELNQQTAELNTLKSLSPSTPGTHMKTPGRGGQENFQGVVQRLVQKEKQVLQLRSEFDRLKAQNPSEGRDTDERAKREREKVKWNGLMDEIAKLKIKVGELESSSLLKDKEIIYFKRALESVYSRFRSRQESRDADAEVDAQQMATRAIESLTQKDDEISKLRLDIADLKVQLAAKPKFITEREFKSSI</sequence>
<dbReference type="Gene3D" id="2.20.28.10">
    <property type="match status" value="1"/>
</dbReference>
<evidence type="ECO:0000259" key="18">
    <source>
        <dbReference type="PROSITE" id="PS51232"/>
    </source>
</evidence>
<dbReference type="FunFam" id="3.40.50.300:FF:000115">
    <property type="entry name" value="DNA helicase"/>
    <property type="match status" value="1"/>
</dbReference>
<evidence type="ECO:0000256" key="10">
    <source>
        <dbReference type="ARBA" id="ARBA00023242"/>
    </source>
</evidence>
<dbReference type="Pfam" id="PF14551">
    <property type="entry name" value="MCM_N"/>
    <property type="match status" value="1"/>
</dbReference>
<evidence type="ECO:0000313" key="19">
    <source>
        <dbReference type="EMBL" id="THH19486.1"/>
    </source>
</evidence>
<dbReference type="GO" id="GO:0006279">
    <property type="term" value="P:premeiotic DNA replication"/>
    <property type="evidence" value="ECO:0007669"/>
    <property type="project" value="UniProtKB-ARBA"/>
</dbReference>
<feature type="compositionally biased region" description="Acidic residues" evidence="16">
    <location>
        <begin position="762"/>
        <end position="772"/>
    </location>
</feature>
<dbReference type="PRINTS" id="PR01662">
    <property type="entry name" value="MCMPROTEIN6"/>
</dbReference>
<feature type="compositionally biased region" description="Acidic residues" evidence="16">
    <location>
        <begin position="1339"/>
        <end position="1351"/>
    </location>
</feature>
<comment type="caution">
    <text evidence="19">The sequence shown here is derived from an EMBL/GenBank/DDBJ whole genome shotgun (WGS) entry which is preliminary data.</text>
</comment>
<feature type="compositionally biased region" description="Basic and acidic residues" evidence="16">
    <location>
        <begin position="773"/>
        <end position="784"/>
    </location>
</feature>
<dbReference type="OrthoDB" id="1744952at2759"/>
<dbReference type="Pfam" id="PF00493">
    <property type="entry name" value="MCM"/>
    <property type="match status" value="1"/>
</dbReference>
<keyword evidence="6" id="KW-0378">Hydrolase</keyword>
<keyword evidence="20" id="KW-1185">Reference proteome</keyword>
<dbReference type="FunFam" id="2.20.28.10:FF:000003">
    <property type="entry name" value="DNA helicase"/>
    <property type="match status" value="1"/>
</dbReference>
<feature type="region of interest" description="Disordered" evidence="16">
    <location>
        <begin position="1"/>
        <end position="77"/>
    </location>
</feature>
<feature type="region of interest" description="Disordered" evidence="16">
    <location>
        <begin position="1966"/>
        <end position="1989"/>
    </location>
</feature>
<dbReference type="Gene3D" id="3.30.1640.10">
    <property type="entry name" value="mini-chromosome maintenance (MCM) complex, chain A, domain 1"/>
    <property type="match status" value="1"/>
</dbReference>
<comment type="similarity">
    <text evidence="2 15">Belongs to the MCM family.</text>
</comment>
<evidence type="ECO:0000256" key="15">
    <source>
        <dbReference type="RuleBase" id="RU004070"/>
    </source>
</evidence>
<dbReference type="InterPro" id="IPR011989">
    <property type="entry name" value="ARM-like"/>
</dbReference>
<evidence type="ECO:0000256" key="2">
    <source>
        <dbReference type="ARBA" id="ARBA00008010"/>
    </source>
</evidence>
<evidence type="ECO:0000256" key="7">
    <source>
        <dbReference type="ARBA" id="ARBA00022806"/>
    </source>
</evidence>
<dbReference type="PROSITE" id="PS51232">
    <property type="entry name" value="GBD_FH3"/>
    <property type="match status" value="1"/>
</dbReference>
<gene>
    <name evidence="19" type="ORF">EW146_g1682</name>
</gene>
<dbReference type="PRINTS" id="PR01657">
    <property type="entry name" value="MCMFAMILY"/>
</dbReference>
<dbReference type="Pfam" id="PF17207">
    <property type="entry name" value="MCM_OB"/>
    <property type="match status" value="1"/>
</dbReference>
<name>A0A4S4M2W5_9AGAM</name>
<evidence type="ECO:0000256" key="3">
    <source>
        <dbReference type="ARBA" id="ARBA00012551"/>
    </source>
</evidence>
<dbReference type="FunFam" id="1.20.58.870:FF:000002">
    <property type="entry name" value="DNA helicase"/>
    <property type="match status" value="1"/>
</dbReference>
<dbReference type="GO" id="GO:0003779">
    <property type="term" value="F:actin binding"/>
    <property type="evidence" value="ECO:0007669"/>
    <property type="project" value="InterPro"/>
</dbReference>
<dbReference type="InterPro" id="IPR033762">
    <property type="entry name" value="MCM_OB"/>
</dbReference>
<dbReference type="InterPro" id="IPR014768">
    <property type="entry name" value="GBD/FH3_dom"/>
</dbReference>
<dbReference type="Gene3D" id="1.25.10.10">
    <property type="entry name" value="Leucine-rich Repeat Variant"/>
    <property type="match status" value="1"/>
</dbReference>
<dbReference type="InterPro" id="IPR001208">
    <property type="entry name" value="MCM_dom"/>
</dbReference>
<evidence type="ECO:0000256" key="4">
    <source>
        <dbReference type="ARBA" id="ARBA00022705"/>
    </source>
</evidence>
<dbReference type="GO" id="GO:0003697">
    <property type="term" value="F:single-stranded DNA binding"/>
    <property type="evidence" value="ECO:0007669"/>
    <property type="project" value="TreeGrafter"/>
</dbReference>
<dbReference type="Gene3D" id="2.40.50.140">
    <property type="entry name" value="Nucleic acid-binding proteins"/>
    <property type="match status" value="1"/>
</dbReference>
<dbReference type="InterPro" id="IPR010472">
    <property type="entry name" value="FH3_dom"/>
</dbReference>
<dbReference type="PANTHER" id="PTHR11630:SF43">
    <property type="entry name" value="DNA REPLICATION LICENSING FACTOR MCM6"/>
    <property type="match status" value="1"/>
</dbReference>
<keyword evidence="7" id="KW-0347">Helicase</keyword>
<evidence type="ECO:0000256" key="13">
    <source>
        <dbReference type="ARBA" id="ARBA00074937"/>
    </source>
</evidence>
<dbReference type="GO" id="GO:0097373">
    <property type="term" value="C:MCM core complex"/>
    <property type="evidence" value="ECO:0007669"/>
    <property type="project" value="UniProtKB-ARBA"/>
</dbReference>
<dbReference type="Proteomes" id="UP000310158">
    <property type="component" value="Unassembled WGS sequence"/>
</dbReference>
<feature type="domain" description="GBD/FH3" evidence="18">
    <location>
        <begin position="1341"/>
        <end position="1853"/>
    </location>
</feature>
<keyword evidence="10" id="KW-0539">Nucleus</keyword>
<dbReference type="Pfam" id="PF18263">
    <property type="entry name" value="WHD_MCM6"/>
    <property type="match status" value="1"/>
</dbReference>
<dbReference type="GO" id="GO:0043596">
    <property type="term" value="C:nuclear replication fork"/>
    <property type="evidence" value="ECO:0007669"/>
    <property type="project" value="UniProtKB-ARBA"/>
</dbReference>
<dbReference type="SUPFAM" id="SSF52540">
    <property type="entry name" value="P-loop containing nucleoside triphosphate hydrolases"/>
    <property type="match status" value="1"/>
</dbReference>
<dbReference type="Gene3D" id="1.20.58.870">
    <property type="match status" value="1"/>
</dbReference>
<dbReference type="GO" id="GO:0000727">
    <property type="term" value="P:double-strand break repair via break-induced replication"/>
    <property type="evidence" value="ECO:0007669"/>
    <property type="project" value="TreeGrafter"/>
</dbReference>
<protein>
    <recommendedName>
        <fullName evidence="12 13">DNA replication licensing factor MCM6</fullName>
        <ecNumber evidence="3">3.6.4.12</ecNumber>
    </recommendedName>
    <alternativeName>
        <fullName evidence="12 13">DNA replication licensing factor MCM6</fullName>
    </alternativeName>
    <alternativeName>
        <fullName evidence="14">Minichromosome maintenance protein 6</fullName>
    </alternativeName>
</protein>
<evidence type="ECO:0000256" key="5">
    <source>
        <dbReference type="ARBA" id="ARBA00022741"/>
    </source>
</evidence>
<feature type="domain" description="MCM C-terminal AAA(+) ATPase" evidence="17">
    <location>
        <begin position="445"/>
        <end position="651"/>
    </location>
</feature>
<dbReference type="SUPFAM" id="SSF48371">
    <property type="entry name" value="ARM repeat"/>
    <property type="match status" value="1"/>
</dbReference>
<dbReference type="Gene3D" id="3.40.50.300">
    <property type="entry name" value="P-loop containing nucleotide triphosphate hydrolases"/>
    <property type="match status" value="1"/>
</dbReference>
<keyword evidence="11" id="KW-0131">Cell cycle</keyword>
<dbReference type="EMBL" id="SGPL01000044">
    <property type="protein sequence ID" value="THH19486.1"/>
    <property type="molecule type" value="Genomic_DNA"/>
</dbReference>
<dbReference type="Pfam" id="PF06371">
    <property type="entry name" value="Drf_GBD"/>
    <property type="match status" value="1"/>
</dbReference>
<keyword evidence="5 15" id="KW-0547">Nucleotide-binding</keyword>
<dbReference type="GO" id="GO:0006270">
    <property type="term" value="P:DNA replication initiation"/>
    <property type="evidence" value="ECO:0007669"/>
    <property type="project" value="InterPro"/>
</dbReference>
<feature type="compositionally biased region" description="Acidic residues" evidence="16">
    <location>
        <begin position="44"/>
        <end position="56"/>
    </location>
</feature>
<dbReference type="InterPro" id="IPR041024">
    <property type="entry name" value="Mcm6_C"/>
</dbReference>
<feature type="region of interest" description="Disordered" evidence="16">
    <location>
        <begin position="762"/>
        <end position="841"/>
    </location>
</feature>
<keyword evidence="8 15" id="KW-0067">ATP-binding</keyword>
<dbReference type="Pfam" id="PF17855">
    <property type="entry name" value="MCM_lid"/>
    <property type="match status" value="1"/>
</dbReference>
<evidence type="ECO:0000256" key="16">
    <source>
        <dbReference type="SAM" id="MobiDB-lite"/>
    </source>
</evidence>
<reference evidence="19 20" key="1">
    <citation type="submission" date="2019-02" db="EMBL/GenBank/DDBJ databases">
        <title>Genome sequencing of the rare red list fungi Bondarzewia mesenterica.</title>
        <authorList>
            <person name="Buettner E."/>
            <person name="Kellner H."/>
        </authorList>
    </citation>
    <scope>NUCLEOTIDE SEQUENCE [LARGE SCALE GENOMIC DNA]</scope>
    <source>
        <strain evidence="19 20">DSM 108281</strain>
    </source>
</reference>
<dbReference type="InterPro" id="IPR008049">
    <property type="entry name" value="MCM6"/>
</dbReference>